<name>A0ACC3C680_PYRYE</name>
<evidence type="ECO:0000313" key="1">
    <source>
        <dbReference type="EMBL" id="KAK1865801.1"/>
    </source>
</evidence>
<keyword evidence="2" id="KW-1185">Reference proteome</keyword>
<reference evidence="1" key="1">
    <citation type="submission" date="2019-11" db="EMBL/GenBank/DDBJ databases">
        <title>Nori genome reveals adaptations in red seaweeds to the harsh intertidal environment.</title>
        <authorList>
            <person name="Wang D."/>
            <person name="Mao Y."/>
        </authorList>
    </citation>
    <scope>NUCLEOTIDE SEQUENCE</scope>
    <source>
        <tissue evidence="1">Gametophyte</tissue>
    </source>
</reference>
<dbReference type="EMBL" id="CM020619">
    <property type="protein sequence ID" value="KAK1865801.1"/>
    <property type="molecule type" value="Genomic_DNA"/>
</dbReference>
<dbReference type="Proteomes" id="UP000798662">
    <property type="component" value="Chromosome 2"/>
</dbReference>
<protein>
    <submittedName>
        <fullName evidence="1">Uncharacterized protein</fullName>
    </submittedName>
</protein>
<accession>A0ACC3C680</accession>
<proteinExistence type="predicted"/>
<sequence>MATPEVAATLSTLAQRALAAAGSLSPSTYTGYAEVHGWARHISLDLPVFPYLLFAHCLYAADRVNALTSGRQHWLKSYALTLAAAFGGSTLASVLSGRPAPLFTTTANMMLPMQALCWYLVNVVTPVRALLRLRLVSAVLVYFATAAKVRSIFGAVDGLVAAFPASWSGAIVLGGLSGCGGSLFVSLEKINQYGRGAPSELSAPGWPFKAAFLSSALYYIGTDPAGLVASAAGVKAFPWSRDEVCFAVSAGLCVHATLCTLGGATFNPLRPVEVLLSAVLRLPEGDDAGPVAAAAPAGAPSRSRVGGTALPRLGATSSKTIGSSTSAATVVSAGKNTAKLRVPKKGPPTAAAAGTKKSK</sequence>
<organism evidence="1 2">
    <name type="scientific">Pyropia yezoensis</name>
    <name type="common">Susabi-nori</name>
    <name type="synonym">Porphyra yezoensis</name>
    <dbReference type="NCBI Taxonomy" id="2788"/>
    <lineage>
        <taxon>Eukaryota</taxon>
        <taxon>Rhodophyta</taxon>
        <taxon>Bangiophyceae</taxon>
        <taxon>Bangiales</taxon>
        <taxon>Bangiaceae</taxon>
        <taxon>Pyropia</taxon>
    </lineage>
</organism>
<gene>
    <name evidence="1" type="ORF">I4F81_008324</name>
</gene>
<evidence type="ECO:0000313" key="2">
    <source>
        <dbReference type="Proteomes" id="UP000798662"/>
    </source>
</evidence>
<comment type="caution">
    <text evidence="1">The sequence shown here is derived from an EMBL/GenBank/DDBJ whole genome shotgun (WGS) entry which is preliminary data.</text>
</comment>